<name>A0A2W5STA7_ANCNO</name>
<dbReference type="AlphaFoldDB" id="A0A2W5STA7"/>
<gene>
    <name evidence="1" type="ORF">DI549_00665</name>
</gene>
<proteinExistence type="predicted"/>
<protein>
    <submittedName>
        <fullName evidence="1">Uncharacterized protein</fullName>
    </submittedName>
</protein>
<reference evidence="1 2" key="1">
    <citation type="submission" date="2017-08" db="EMBL/GenBank/DDBJ databases">
        <title>Infants hospitalized years apart are colonized by the same room-sourced microbial strains.</title>
        <authorList>
            <person name="Brooks B."/>
            <person name="Olm M.R."/>
            <person name="Firek B.A."/>
            <person name="Baker R."/>
            <person name="Thomas B.C."/>
            <person name="Morowitz M.J."/>
            <person name="Banfield J.F."/>
        </authorList>
    </citation>
    <scope>NUCLEOTIDE SEQUENCE [LARGE SCALE GENOMIC DNA]</scope>
    <source>
        <strain evidence="1">S2_005_001_R2_27</strain>
    </source>
</reference>
<evidence type="ECO:0000313" key="2">
    <source>
        <dbReference type="Proteomes" id="UP000248887"/>
    </source>
</evidence>
<comment type="caution">
    <text evidence="1">The sequence shown here is derived from an EMBL/GenBank/DDBJ whole genome shotgun (WGS) entry which is preliminary data.</text>
</comment>
<dbReference type="Proteomes" id="UP000248887">
    <property type="component" value="Unassembled WGS sequence"/>
</dbReference>
<accession>A0A2W5STA7</accession>
<evidence type="ECO:0000313" key="1">
    <source>
        <dbReference type="EMBL" id="PZQ86027.1"/>
    </source>
</evidence>
<organism evidence="1 2">
    <name type="scientific">Ancylobacter novellus</name>
    <name type="common">Thiobacillus novellus</name>
    <dbReference type="NCBI Taxonomy" id="921"/>
    <lineage>
        <taxon>Bacteria</taxon>
        <taxon>Pseudomonadati</taxon>
        <taxon>Pseudomonadota</taxon>
        <taxon>Alphaproteobacteria</taxon>
        <taxon>Hyphomicrobiales</taxon>
        <taxon>Xanthobacteraceae</taxon>
        <taxon>Ancylobacter</taxon>
    </lineage>
</organism>
<sequence>MFLRKYFHNLKCHLLELAIDFGDQLGRRRKYARLGCTGGNGCIGAFPDVIRDSKTDPFRFLGVDLREGGKDRDEAVGEKVDGCKLCNRLCTRRHWNGSRYVAGDPDTRSIETPSVYDHPEWTPEMMVLD</sequence>
<dbReference type="EMBL" id="QFQD01000001">
    <property type="protein sequence ID" value="PZQ86027.1"/>
    <property type="molecule type" value="Genomic_DNA"/>
</dbReference>